<feature type="transmembrane region" description="Helical" evidence="1">
    <location>
        <begin position="258"/>
        <end position="280"/>
    </location>
</feature>
<keyword evidence="3" id="KW-1185">Reference proteome</keyword>
<feature type="transmembrane region" description="Helical" evidence="1">
    <location>
        <begin position="395"/>
        <end position="415"/>
    </location>
</feature>
<feature type="transmembrane region" description="Helical" evidence="1">
    <location>
        <begin position="181"/>
        <end position="214"/>
    </location>
</feature>
<keyword evidence="1" id="KW-0472">Membrane</keyword>
<feature type="transmembrane region" description="Helical" evidence="1">
    <location>
        <begin position="226"/>
        <end position="246"/>
    </location>
</feature>
<dbReference type="STRING" id="1121420.SAMN02746098_00693"/>
<keyword evidence="1" id="KW-0812">Transmembrane</keyword>
<feature type="transmembrane region" description="Helical" evidence="1">
    <location>
        <begin position="147"/>
        <end position="169"/>
    </location>
</feature>
<dbReference type="AlphaFoldDB" id="A0A1M5RYA6"/>
<feature type="transmembrane region" description="Helical" evidence="1">
    <location>
        <begin position="422"/>
        <end position="439"/>
    </location>
</feature>
<sequence length="750" mass="82811">MNIRLIMSHRMLASLFTIATWCFMLFINGAVPFWSLPTLAQAVWTTGFSLSFIQNSLLSIQATNFGYPHPASIAFGLAGAYPAGILIAMGLNPSDAYTIMIAVWLTVAFWGAWRVGRFLGLSASLSALGALLWTSAPIIWAHAGYSMLSLGIALLPFYFSTVVIFLVNTVTMGRANLKSMIGYLVVPIIAVFMDGYSFMFFAVGSSIFAGYILIHYKEMRTYLIKYALPIHVLAFSWAYGLYALYIGKADYSPALMDFFRGWGLDLSFIAIPTKGMLWLWDLLRLSVARSDAQFFGDASVWVTTFSLPLILLGAVAWWSTRKSSRLATGFLILALFGFYMALGPSLKVDSTKPESMQIAMPHQMSALMPADLAIAPTGNAVLSKYVPGFNNMRAAYRWSALGMFGFWALVLLLLARKQSSSARFVIIGLIVFLILNNLPNLTGQWQAAKNNRIMFLALDHDLVKPLSQDLKPGETVAFLPYRNDFLVNYLAPKLGIRTFNVGGDKNLAEARTHWPDIMKQFKMDQVDPGFSGRVAQLLATGEANAVVLPYIDMLWAAHAWPYPDKYQAELKPAEKELEASKLFEVVHRQRYAVVRLKPAYAAQADSSVLLNILATDMPSPPLGLKRDYFTTDFALHQVGRVEKNVMFTTSQAGFLAYGPYQPLNAERYRLTVKGEASAIKDAWVDVVSHKGTIQHAKFPLSIAGNGPTGVLATGEVSLDSSVDDIEVRVHVGASDVVRLNGYELIVVKSK</sequence>
<reference evidence="3" key="1">
    <citation type="submission" date="2016-11" db="EMBL/GenBank/DDBJ databases">
        <authorList>
            <person name="Varghese N."/>
            <person name="Submissions S."/>
        </authorList>
    </citation>
    <scope>NUCLEOTIDE SEQUENCE [LARGE SCALE GENOMIC DNA]</scope>
    <source>
        <strain evidence="3">DSM 15449</strain>
    </source>
</reference>
<name>A0A1M5RYA6_9FIRM</name>
<evidence type="ECO:0000313" key="3">
    <source>
        <dbReference type="Proteomes" id="UP000183954"/>
    </source>
</evidence>
<dbReference type="RefSeq" id="WP_073027874.1">
    <property type="nucleotide sequence ID" value="NZ_FQXJ01000003.1"/>
</dbReference>
<feature type="transmembrane region" description="Helical" evidence="1">
    <location>
        <begin position="42"/>
        <end position="60"/>
    </location>
</feature>
<feature type="transmembrane region" description="Helical" evidence="1">
    <location>
        <begin position="118"/>
        <end position="141"/>
    </location>
</feature>
<feature type="transmembrane region" description="Helical" evidence="1">
    <location>
        <begin position="96"/>
        <end position="113"/>
    </location>
</feature>
<feature type="transmembrane region" description="Helical" evidence="1">
    <location>
        <begin position="300"/>
        <end position="319"/>
    </location>
</feature>
<proteinExistence type="predicted"/>
<gene>
    <name evidence="2" type="ORF">SAMN02746098_00693</name>
</gene>
<evidence type="ECO:0000256" key="1">
    <source>
        <dbReference type="SAM" id="Phobius"/>
    </source>
</evidence>
<protein>
    <submittedName>
        <fullName evidence="2">Uncharacterized protein</fullName>
    </submittedName>
</protein>
<evidence type="ECO:0000313" key="2">
    <source>
        <dbReference type="EMBL" id="SHH31164.1"/>
    </source>
</evidence>
<feature type="transmembrane region" description="Helical" evidence="1">
    <location>
        <begin position="326"/>
        <end position="346"/>
    </location>
</feature>
<feature type="transmembrane region" description="Helical" evidence="1">
    <location>
        <begin position="72"/>
        <end position="90"/>
    </location>
</feature>
<dbReference type="Proteomes" id="UP000183954">
    <property type="component" value="Unassembled WGS sequence"/>
</dbReference>
<feature type="transmembrane region" description="Helical" evidence="1">
    <location>
        <begin position="12"/>
        <end position="36"/>
    </location>
</feature>
<accession>A0A1M5RYA6</accession>
<keyword evidence="1" id="KW-1133">Transmembrane helix</keyword>
<organism evidence="2 3">
    <name type="scientific">Desulfosporosinus lacus DSM 15449</name>
    <dbReference type="NCBI Taxonomy" id="1121420"/>
    <lineage>
        <taxon>Bacteria</taxon>
        <taxon>Bacillati</taxon>
        <taxon>Bacillota</taxon>
        <taxon>Clostridia</taxon>
        <taxon>Eubacteriales</taxon>
        <taxon>Desulfitobacteriaceae</taxon>
        <taxon>Desulfosporosinus</taxon>
    </lineage>
</organism>
<dbReference type="EMBL" id="FQXJ01000003">
    <property type="protein sequence ID" value="SHH31164.1"/>
    <property type="molecule type" value="Genomic_DNA"/>
</dbReference>